<sequence length="84" mass="8993">MAGVADWYYLMVGVSVVVVAVFVSWFSYEGVKTLRQVQDVLTDVKGTTRDLTALKDGIKGAVLLATTALSRWQRGGGGSGRGKK</sequence>
<dbReference type="AlphaFoldDB" id="A0A0G1REE2"/>
<protein>
    <submittedName>
        <fullName evidence="2">Uncharacterized protein</fullName>
    </submittedName>
</protein>
<keyword evidence="1" id="KW-0812">Transmembrane</keyword>
<feature type="transmembrane region" description="Helical" evidence="1">
    <location>
        <begin position="6"/>
        <end position="28"/>
    </location>
</feature>
<reference evidence="2 3" key="1">
    <citation type="journal article" date="2015" name="Nature">
        <title>rRNA introns, odd ribosomes, and small enigmatic genomes across a large radiation of phyla.</title>
        <authorList>
            <person name="Brown C.T."/>
            <person name="Hug L.A."/>
            <person name="Thomas B.C."/>
            <person name="Sharon I."/>
            <person name="Castelle C.J."/>
            <person name="Singh A."/>
            <person name="Wilkins M.J."/>
            <person name="Williams K.H."/>
            <person name="Banfield J.F."/>
        </authorList>
    </citation>
    <scope>NUCLEOTIDE SEQUENCE [LARGE SCALE GENOMIC DNA]</scope>
</reference>
<proteinExistence type="predicted"/>
<evidence type="ECO:0000313" key="3">
    <source>
        <dbReference type="Proteomes" id="UP000034607"/>
    </source>
</evidence>
<evidence type="ECO:0000256" key="1">
    <source>
        <dbReference type="SAM" id="Phobius"/>
    </source>
</evidence>
<keyword evidence="1" id="KW-0472">Membrane</keyword>
<comment type="caution">
    <text evidence="2">The sequence shown here is derived from an EMBL/GenBank/DDBJ whole genome shotgun (WGS) entry which is preliminary data.</text>
</comment>
<evidence type="ECO:0000313" key="2">
    <source>
        <dbReference type="EMBL" id="KKU55506.1"/>
    </source>
</evidence>
<dbReference type="EMBL" id="LCNM01000019">
    <property type="protein sequence ID" value="KKU55506.1"/>
    <property type="molecule type" value="Genomic_DNA"/>
</dbReference>
<name>A0A0G1REE2_9BACT</name>
<organism evidence="2 3">
    <name type="scientific">Candidatus Amesbacteria bacterium GW2011_GWA2_47_11</name>
    <dbReference type="NCBI Taxonomy" id="1618357"/>
    <lineage>
        <taxon>Bacteria</taxon>
        <taxon>Candidatus Amesiibacteriota</taxon>
    </lineage>
</organism>
<keyword evidence="1" id="KW-1133">Transmembrane helix</keyword>
<accession>A0A0G1REE2</accession>
<dbReference type="Proteomes" id="UP000034607">
    <property type="component" value="Unassembled WGS sequence"/>
</dbReference>
<gene>
    <name evidence="2" type="ORF">UX78_C0019G0012</name>
</gene>